<gene>
    <name evidence="1" type="ORF">EJK17_06020</name>
</gene>
<reference evidence="1 2" key="1">
    <citation type="submission" date="2018-12" db="EMBL/GenBank/DDBJ databases">
        <authorList>
            <person name="Meng J."/>
        </authorList>
    </citation>
    <scope>NUCLEOTIDE SEQUENCE [LARGE SCALE GENOMIC DNA]</scope>
    <source>
        <strain evidence="1 2">HT111-2</strain>
    </source>
</reference>
<keyword evidence="2" id="KW-1185">Reference proteome</keyword>
<evidence type="ECO:0000313" key="1">
    <source>
        <dbReference type="EMBL" id="RVU70729.1"/>
    </source>
</evidence>
<dbReference type="AlphaFoldDB" id="A0A437SUW3"/>
<evidence type="ECO:0000313" key="2">
    <source>
        <dbReference type="Proteomes" id="UP000288291"/>
    </source>
</evidence>
<name>A0A437SUW3_9LACO</name>
<comment type="caution">
    <text evidence="1">The sequence shown here is derived from an EMBL/GenBank/DDBJ whole genome shotgun (WGS) entry which is preliminary data.</text>
</comment>
<sequence length="198" mass="23645">MKINFDFLKDDSLLKEQYDSAARLAKLYEIDDYRDVVINARLLIETVVKAIFKWENLNRYYPLHNGDHRNLRSDSNFLRENLNYPLSIFNLIDEVRRMGNEAVHDIHYHFTKEQAWHVLCAVNDILVFLINSYEDKHLHYLRPDMMMEALENKTGRFRPVKNKAQTANEENVMQAKQLLANKKKKRGLVSRIKKIFKY</sequence>
<dbReference type="Proteomes" id="UP000288291">
    <property type="component" value="Unassembled WGS sequence"/>
</dbReference>
<protein>
    <submittedName>
        <fullName evidence="1">DUF4145 domain-containing protein</fullName>
    </submittedName>
</protein>
<organism evidence="1 2">
    <name type="scientific">Lactobacillus xujianguonis</name>
    <dbReference type="NCBI Taxonomy" id="2495899"/>
    <lineage>
        <taxon>Bacteria</taxon>
        <taxon>Bacillati</taxon>
        <taxon>Bacillota</taxon>
        <taxon>Bacilli</taxon>
        <taxon>Lactobacillales</taxon>
        <taxon>Lactobacillaceae</taxon>
        <taxon>Lactobacillus</taxon>
    </lineage>
</organism>
<dbReference type="EMBL" id="RXIA01000014">
    <property type="protein sequence ID" value="RVU70729.1"/>
    <property type="molecule type" value="Genomic_DNA"/>
</dbReference>
<accession>A0A437SUW3</accession>
<proteinExistence type="predicted"/>